<reference evidence="1" key="1">
    <citation type="journal article" date="2014" name="Int. J. Syst. Evol. Microbiol.">
        <title>Complete genome of a new Firmicutes species belonging to the dominant human colonic microbiota ('Ruminococcus bicirculans') reveals two chromosomes and a selective capacity to utilize plant glucans.</title>
        <authorList>
            <consortium name="NISC Comparative Sequencing Program"/>
            <person name="Wegmann U."/>
            <person name="Louis P."/>
            <person name="Goesmann A."/>
            <person name="Henrissat B."/>
            <person name="Duncan S.H."/>
            <person name="Flint H.J."/>
        </authorList>
    </citation>
    <scope>NUCLEOTIDE SEQUENCE</scope>
    <source>
        <strain evidence="1">NBRC 109915</strain>
    </source>
</reference>
<comment type="caution">
    <text evidence="1">The sequence shown here is derived from an EMBL/GenBank/DDBJ whole genome shotgun (WGS) entry which is preliminary data.</text>
</comment>
<evidence type="ECO:0008006" key="3">
    <source>
        <dbReference type="Google" id="ProtNLM"/>
    </source>
</evidence>
<sequence>MTLRKKFHFGERATTDSKAEAPIALTAEDEANLDAYVDKIQETVAILRKEITAINEGELEVISNVFEEKSKILKWLELRTPLVEPFLNHDIARKLKIKEHLGELRKYIEEDGVMLSRMAVAARTILREVEKVSNRNELGNVYGKSGKKMSANSSGAPGIDREF</sequence>
<keyword evidence="2" id="KW-1185">Reference proteome</keyword>
<protein>
    <recommendedName>
        <fullName evidence="3">FlgN protein</fullName>
    </recommendedName>
</protein>
<proteinExistence type="predicted"/>
<evidence type="ECO:0000313" key="1">
    <source>
        <dbReference type="EMBL" id="GLQ28128.1"/>
    </source>
</evidence>
<gene>
    <name evidence="1" type="ORF">GCM10007927_29310</name>
</gene>
<dbReference type="RefSeq" id="WP_284374561.1">
    <property type="nucleotide sequence ID" value="NZ_BAABWP010000002.1"/>
</dbReference>
<organism evidence="1 2">
    <name type="scientific">Sulfitobacter pacificus</name>
    <dbReference type="NCBI Taxonomy" id="1499314"/>
    <lineage>
        <taxon>Bacteria</taxon>
        <taxon>Pseudomonadati</taxon>
        <taxon>Pseudomonadota</taxon>
        <taxon>Alphaproteobacteria</taxon>
        <taxon>Rhodobacterales</taxon>
        <taxon>Roseobacteraceae</taxon>
        <taxon>Sulfitobacter</taxon>
    </lineage>
</organism>
<accession>A0ABQ5VLU6</accession>
<dbReference type="Proteomes" id="UP001161388">
    <property type="component" value="Unassembled WGS sequence"/>
</dbReference>
<dbReference type="EMBL" id="BSNL01000001">
    <property type="protein sequence ID" value="GLQ28128.1"/>
    <property type="molecule type" value="Genomic_DNA"/>
</dbReference>
<reference evidence="1" key="2">
    <citation type="submission" date="2023-01" db="EMBL/GenBank/DDBJ databases">
        <title>Draft genome sequence of Sulfitobacter pacificus strain NBRC 109915.</title>
        <authorList>
            <person name="Sun Q."/>
            <person name="Mori K."/>
        </authorList>
    </citation>
    <scope>NUCLEOTIDE SEQUENCE</scope>
    <source>
        <strain evidence="1">NBRC 109915</strain>
    </source>
</reference>
<evidence type="ECO:0000313" key="2">
    <source>
        <dbReference type="Proteomes" id="UP001161388"/>
    </source>
</evidence>
<name>A0ABQ5VLU6_9RHOB</name>